<keyword evidence="1" id="KW-0472">Membrane</keyword>
<reference evidence="2" key="2">
    <citation type="submission" date="2020-07" db="EMBL/GenBank/DDBJ databases">
        <authorList>
            <person name="Vera ALvarez R."/>
            <person name="Arias-Moreno D.M."/>
            <person name="Jimenez-Jacinto V."/>
            <person name="Jimenez-Bremont J.F."/>
            <person name="Swaminathan K."/>
            <person name="Moose S.P."/>
            <person name="Guerrero-Gonzalez M.L."/>
            <person name="Marino-Ramirez L."/>
            <person name="Landsman D."/>
            <person name="Rodriguez-Kessler M."/>
            <person name="Delgado-Sanchez P."/>
        </authorList>
    </citation>
    <scope>NUCLEOTIDE SEQUENCE</scope>
    <source>
        <tissue evidence="2">Cladode</tissue>
    </source>
</reference>
<evidence type="ECO:0000313" key="2">
    <source>
        <dbReference type="EMBL" id="MBA4650359.1"/>
    </source>
</evidence>
<keyword evidence="1" id="KW-0812">Transmembrane</keyword>
<feature type="transmembrane region" description="Helical" evidence="1">
    <location>
        <begin position="101"/>
        <end position="121"/>
    </location>
</feature>
<protein>
    <submittedName>
        <fullName evidence="2">Uncharacterized protein</fullName>
    </submittedName>
</protein>
<sequence>MMKMMKMMEIIKLFHGHTQCHILGKYVAICECEGGYDLVILISFVVVSVLTHNYVELIPTNKVDTGRVRWEYSFRKITPKKIEVTSRDQVDLILHKQQRSLVFWFSFFVFVLLLFFSFSCFKIRIMLNSSI</sequence>
<proteinExistence type="predicted"/>
<accession>A0A7C8ZS68</accession>
<reference evidence="2" key="1">
    <citation type="journal article" date="2013" name="J. Plant Res.">
        <title>Effect of fungi and light on seed germination of three Opuntia species from semiarid lands of central Mexico.</title>
        <authorList>
            <person name="Delgado-Sanchez P."/>
            <person name="Jimenez-Bremont J.F."/>
            <person name="Guerrero-Gonzalez Mde L."/>
            <person name="Flores J."/>
        </authorList>
    </citation>
    <scope>NUCLEOTIDE SEQUENCE</scope>
    <source>
        <tissue evidence="2">Cladode</tissue>
    </source>
</reference>
<dbReference type="EMBL" id="GISG01164660">
    <property type="protein sequence ID" value="MBA4650359.1"/>
    <property type="molecule type" value="Transcribed_RNA"/>
</dbReference>
<organism evidence="2">
    <name type="scientific">Opuntia streptacantha</name>
    <name type="common">Prickly pear cactus</name>
    <name type="synonym">Opuntia cardona</name>
    <dbReference type="NCBI Taxonomy" id="393608"/>
    <lineage>
        <taxon>Eukaryota</taxon>
        <taxon>Viridiplantae</taxon>
        <taxon>Streptophyta</taxon>
        <taxon>Embryophyta</taxon>
        <taxon>Tracheophyta</taxon>
        <taxon>Spermatophyta</taxon>
        <taxon>Magnoliopsida</taxon>
        <taxon>eudicotyledons</taxon>
        <taxon>Gunneridae</taxon>
        <taxon>Pentapetalae</taxon>
        <taxon>Caryophyllales</taxon>
        <taxon>Cactineae</taxon>
        <taxon>Cactaceae</taxon>
        <taxon>Opuntioideae</taxon>
        <taxon>Opuntia</taxon>
    </lineage>
</organism>
<feature type="transmembrane region" description="Helical" evidence="1">
    <location>
        <begin position="35"/>
        <end position="55"/>
    </location>
</feature>
<keyword evidence="1" id="KW-1133">Transmembrane helix</keyword>
<dbReference type="AlphaFoldDB" id="A0A7C8ZS68"/>
<evidence type="ECO:0000256" key="1">
    <source>
        <dbReference type="SAM" id="Phobius"/>
    </source>
</evidence>
<name>A0A7C8ZS68_OPUST</name>